<keyword evidence="3" id="KW-0012">Acyltransferase</keyword>
<dbReference type="OrthoDB" id="189226at2759"/>
<dbReference type="EMBL" id="KZ989526">
    <property type="protein sequence ID" value="RKP26064.1"/>
    <property type="molecule type" value="Genomic_DNA"/>
</dbReference>
<dbReference type="GO" id="GO:0012505">
    <property type="term" value="C:endomembrane system"/>
    <property type="evidence" value="ECO:0007669"/>
    <property type="project" value="TreeGrafter"/>
</dbReference>
<gene>
    <name evidence="5" type="ORF">SYNPS1DRAFT_14741</name>
</gene>
<dbReference type="Pfam" id="PF01553">
    <property type="entry name" value="Acyltransferase"/>
    <property type="match status" value="1"/>
</dbReference>
<evidence type="ECO:0000256" key="2">
    <source>
        <dbReference type="ARBA" id="ARBA00022679"/>
    </source>
</evidence>
<accession>A0A4P9Z0X6</accession>
<keyword evidence="6" id="KW-1185">Reference proteome</keyword>
<protein>
    <recommendedName>
        <fullName evidence="4">Phospholipid/glycerol acyltransferase domain-containing protein</fullName>
    </recommendedName>
</protein>
<evidence type="ECO:0000313" key="6">
    <source>
        <dbReference type="Proteomes" id="UP000278143"/>
    </source>
</evidence>
<dbReference type="GO" id="GO:0003841">
    <property type="term" value="F:1-acylglycerol-3-phosphate O-acyltransferase activity"/>
    <property type="evidence" value="ECO:0007669"/>
    <property type="project" value="TreeGrafter"/>
</dbReference>
<dbReference type="CDD" id="cd07990">
    <property type="entry name" value="LPLAT_LCLAT1-like"/>
    <property type="match status" value="1"/>
</dbReference>
<evidence type="ECO:0000256" key="3">
    <source>
        <dbReference type="ARBA" id="ARBA00023315"/>
    </source>
</evidence>
<dbReference type="SMART" id="SM00563">
    <property type="entry name" value="PlsC"/>
    <property type="match status" value="1"/>
</dbReference>
<dbReference type="AlphaFoldDB" id="A0A4P9Z0X6"/>
<evidence type="ECO:0000259" key="4">
    <source>
        <dbReference type="SMART" id="SM00563"/>
    </source>
</evidence>
<dbReference type="SUPFAM" id="SSF69593">
    <property type="entry name" value="Glycerol-3-phosphate (1)-acyltransferase"/>
    <property type="match status" value="1"/>
</dbReference>
<proteinExistence type="inferred from homology"/>
<dbReference type="InterPro" id="IPR002123">
    <property type="entry name" value="Plipid/glycerol_acylTrfase"/>
</dbReference>
<organism evidence="5 6">
    <name type="scientific">Syncephalis pseudoplumigaleata</name>
    <dbReference type="NCBI Taxonomy" id="1712513"/>
    <lineage>
        <taxon>Eukaryota</taxon>
        <taxon>Fungi</taxon>
        <taxon>Fungi incertae sedis</taxon>
        <taxon>Zoopagomycota</taxon>
        <taxon>Zoopagomycotina</taxon>
        <taxon>Zoopagomycetes</taxon>
        <taxon>Zoopagales</taxon>
        <taxon>Piptocephalidaceae</taxon>
        <taxon>Syncephalis</taxon>
    </lineage>
</organism>
<evidence type="ECO:0000256" key="1">
    <source>
        <dbReference type="ARBA" id="ARBA00008655"/>
    </source>
</evidence>
<sequence>MDITFSGDEVPSNESAIVISNHGGLVDFYLVNALAIRKNMISHCSYFAKNSVKYASTPCTMAGHAIHAYLCGMLMIKRNWLQDRQQIEAVFHRIRTWRPPVWVISFLEGTRLTPEKLSQAFLQSRGLPTLHNLLAPRTKGFCETVRQLRGTHVKHVYDLTIAYWHCERGYGHPPSLLRMHTHSMKGQYRFHVHARRYAIADLPEDDRALTAWVHARFQEKDRLLEEWKASWTVQREDVRRIPLE</sequence>
<dbReference type="InterPro" id="IPR032098">
    <property type="entry name" value="Acyltransf_C"/>
</dbReference>
<dbReference type="PANTHER" id="PTHR10983:SF24">
    <property type="entry name" value="1-ACYLGLYCEROL-3-PHOSPHATE O-ACYLTRANSFERASE 3, ISOFORM E-RELATED"/>
    <property type="match status" value="1"/>
</dbReference>
<dbReference type="Proteomes" id="UP000278143">
    <property type="component" value="Unassembled WGS sequence"/>
</dbReference>
<dbReference type="PANTHER" id="PTHR10983">
    <property type="entry name" value="1-ACYLGLYCEROL-3-PHOSPHATE ACYLTRANSFERASE-RELATED"/>
    <property type="match status" value="1"/>
</dbReference>
<feature type="domain" description="Phospholipid/glycerol acyltransferase" evidence="4">
    <location>
        <begin position="16"/>
        <end position="142"/>
    </location>
</feature>
<comment type="similarity">
    <text evidence="1">Belongs to the 1-acyl-sn-glycerol-3-phosphate acyltransferase family.</text>
</comment>
<evidence type="ECO:0000313" key="5">
    <source>
        <dbReference type="EMBL" id="RKP26064.1"/>
    </source>
</evidence>
<name>A0A4P9Z0X6_9FUNG</name>
<keyword evidence="2" id="KW-0808">Transferase</keyword>
<reference evidence="6" key="1">
    <citation type="journal article" date="2018" name="Nat. Microbiol.">
        <title>Leveraging single-cell genomics to expand the fungal tree of life.</title>
        <authorList>
            <person name="Ahrendt S.R."/>
            <person name="Quandt C.A."/>
            <person name="Ciobanu D."/>
            <person name="Clum A."/>
            <person name="Salamov A."/>
            <person name="Andreopoulos B."/>
            <person name="Cheng J.F."/>
            <person name="Woyke T."/>
            <person name="Pelin A."/>
            <person name="Henrissat B."/>
            <person name="Reynolds N.K."/>
            <person name="Benny G.L."/>
            <person name="Smith M.E."/>
            <person name="James T.Y."/>
            <person name="Grigoriev I.V."/>
        </authorList>
    </citation>
    <scope>NUCLEOTIDE SEQUENCE [LARGE SCALE GENOMIC DNA]</scope>
    <source>
        <strain evidence="6">Benny S71-1</strain>
    </source>
</reference>
<dbReference type="Pfam" id="PF16076">
    <property type="entry name" value="Acyltransf_C"/>
    <property type="match status" value="1"/>
</dbReference>